<sequence>MQLRNDYLSSQHLQNGVPNQLRLNKILDQHHSISVGLLATLFCTNNDRYLGQALEAAAVAFIAHNPALLVWALFVGLGKDRSQSRLDIAIAAVHSAFFHGATATPELCIELCLRAGPHILPRFRPLEFSMYVFERLEHAVSTDLSKPGARSGFNWVSSRFKGGSSVSGPQPNITFGGSARKRKRPFIGTRPARTNAARAAKELPKLSGLPELSRTHGLFPSPRKRPAWAVLGAMAAHEPRIPYAGGRAAKLSLASDFAVSPLLSSPPAAVERVVGGAGTWTRTLGKDILLPLQILGPTTKLASPPQLCRLCTKCNEGDTNKGAAMSLTDRGYNEELFDVEGEESSHSLRLFFPPPHLAQLPPSTLSGDNRGTLIGPFRAHRMILHRVQVSGHARKKESLKLQTSPS</sequence>
<accession>A0A9Q8SPT4</accession>
<protein>
    <submittedName>
        <fullName evidence="1">Uncharacterized protein</fullName>
    </submittedName>
</protein>
<dbReference type="GeneID" id="73340660"/>
<evidence type="ECO:0000313" key="2">
    <source>
        <dbReference type="Proteomes" id="UP000830671"/>
    </source>
</evidence>
<reference evidence="1" key="1">
    <citation type="journal article" date="2021" name="Mol. Plant Microbe Interact.">
        <title>Complete Genome Sequence of the Plant-Pathogenic Fungus Colletotrichum lupini.</title>
        <authorList>
            <person name="Baroncelli R."/>
            <person name="Pensec F."/>
            <person name="Da Lio D."/>
            <person name="Boufleur T."/>
            <person name="Vicente I."/>
            <person name="Sarrocco S."/>
            <person name="Picot A."/>
            <person name="Baraldi E."/>
            <person name="Sukno S."/>
            <person name="Thon M."/>
            <person name="Le Floch G."/>
        </authorList>
    </citation>
    <scope>NUCLEOTIDE SEQUENCE</scope>
    <source>
        <strain evidence="1">IMI 504893</strain>
    </source>
</reference>
<keyword evidence="2" id="KW-1185">Reference proteome</keyword>
<dbReference type="KEGG" id="clup:CLUP02_06651"/>
<dbReference type="Proteomes" id="UP000830671">
    <property type="component" value="Chromosome 3"/>
</dbReference>
<evidence type="ECO:0000313" key="1">
    <source>
        <dbReference type="EMBL" id="UQC81165.1"/>
    </source>
</evidence>
<gene>
    <name evidence="1" type="ORF">CLUP02_06651</name>
</gene>
<dbReference type="RefSeq" id="XP_049142793.1">
    <property type="nucleotide sequence ID" value="XM_049285650.1"/>
</dbReference>
<dbReference type="EMBL" id="CP019475">
    <property type="protein sequence ID" value="UQC81165.1"/>
    <property type="molecule type" value="Genomic_DNA"/>
</dbReference>
<proteinExistence type="predicted"/>
<organism evidence="1 2">
    <name type="scientific">Colletotrichum lupini</name>
    <dbReference type="NCBI Taxonomy" id="145971"/>
    <lineage>
        <taxon>Eukaryota</taxon>
        <taxon>Fungi</taxon>
        <taxon>Dikarya</taxon>
        <taxon>Ascomycota</taxon>
        <taxon>Pezizomycotina</taxon>
        <taxon>Sordariomycetes</taxon>
        <taxon>Hypocreomycetidae</taxon>
        <taxon>Glomerellales</taxon>
        <taxon>Glomerellaceae</taxon>
        <taxon>Colletotrichum</taxon>
        <taxon>Colletotrichum acutatum species complex</taxon>
    </lineage>
</organism>
<dbReference type="AlphaFoldDB" id="A0A9Q8SPT4"/>
<name>A0A9Q8SPT4_9PEZI</name>